<dbReference type="AlphaFoldDB" id="A0A1Y5MYD6"/>
<reference evidence="1 2" key="1">
    <citation type="submission" date="2017-04" db="EMBL/GenBank/DDBJ databases">
        <title>Complete genome of Campylobacter concisus ATCC 33237T and draft genomes for an additional eight well characterized C. concisus strains.</title>
        <authorList>
            <person name="Cornelius A.J."/>
            <person name="Miller W.G."/>
            <person name="Lastovica A.J."/>
            <person name="On S.L."/>
            <person name="French N.P."/>
            <person name="Vandenberg O."/>
            <person name="Biggs P.J."/>
        </authorList>
    </citation>
    <scope>NUCLEOTIDE SEQUENCE [LARGE SCALE GENOMIC DNA]</scope>
    <source>
        <strain evidence="1 2">Lasto28.99</strain>
    </source>
</reference>
<dbReference type="Proteomes" id="UP000195967">
    <property type="component" value="Unassembled WGS sequence"/>
</dbReference>
<comment type="caution">
    <text evidence="1">The sequence shown here is derived from an EMBL/GenBank/DDBJ whole genome shotgun (WGS) entry which is preliminary data.</text>
</comment>
<protein>
    <submittedName>
        <fullName evidence="1">Uncharacterized protein</fullName>
    </submittedName>
</protein>
<gene>
    <name evidence="1" type="ORF">B9N62_09925</name>
</gene>
<evidence type="ECO:0000313" key="2">
    <source>
        <dbReference type="Proteomes" id="UP000195967"/>
    </source>
</evidence>
<dbReference type="EMBL" id="NDYO01000014">
    <property type="protein sequence ID" value="OUT10642.1"/>
    <property type="molecule type" value="Genomic_DNA"/>
</dbReference>
<evidence type="ECO:0000313" key="1">
    <source>
        <dbReference type="EMBL" id="OUT10642.1"/>
    </source>
</evidence>
<proteinExistence type="predicted"/>
<dbReference type="RefSeq" id="WP_087585351.1">
    <property type="nucleotide sequence ID" value="NZ_CABMKR010000014.1"/>
</dbReference>
<organism evidence="1 2">
    <name type="scientific">Campylobacter concisus</name>
    <dbReference type="NCBI Taxonomy" id="199"/>
    <lineage>
        <taxon>Bacteria</taxon>
        <taxon>Pseudomonadati</taxon>
        <taxon>Campylobacterota</taxon>
        <taxon>Epsilonproteobacteria</taxon>
        <taxon>Campylobacterales</taxon>
        <taxon>Campylobacteraceae</taxon>
        <taxon>Campylobacter</taxon>
    </lineage>
</organism>
<accession>A0A1Y5MYD6</accession>
<name>A0A1Y5MYD6_9BACT</name>
<sequence length="102" mass="11460">MLFVNSPIELYSQLKDIPKDTDANRIIIKTIVGGFMGFIISVTGKIGERILIGKDDKYKTIFETGAGLVGGLIQSDIDMQKAYDLMIGKYPYLYELKNWLPP</sequence>